<keyword evidence="1" id="KW-0175">Coiled coil</keyword>
<protein>
    <recommendedName>
        <fullName evidence="5">BZIP domain-containing protein</fullName>
    </recommendedName>
</protein>
<evidence type="ECO:0000256" key="1">
    <source>
        <dbReference type="SAM" id="Coils"/>
    </source>
</evidence>
<dbReference type="AlphaFoldDB" id="A0AA39R285"/>
<evidence type="ECO:0000313" key="4">
    <source>
        <dbReference type="Proteomes" id="UP001166286"/>
    </source>
</evidence>
<reference evidence="3" key="1">
    <citation type="submission" date="2023-03" db="EMBL/GenBank/DDBJ databases">
        <title>Complete genome of Cladonia borealis.</title>
        <authorList>
            <person name="Park H."/>
        </authorList>
    </citation>
    <scope>NUCLEOTIDE SEQUENCE</scope>
    <source>
        <strain evidence="3">ANT050790</strain>
    </source>
</reference>
<dbReference type="PANTHER" id="PTHR42070:SF1">
    <property type="entry name" value="FILAMENT ASSOCIATED PROTEIN, PUTATIVE (AFU_ORTHOLOGUE AFUA_8G06630)-RELATED"/>
    <property type="match status" value="1"/>
</dbReference>
<sequence>MPPKLRGPDSHPPSLATSPNPARVRENQRRSRARRKEYLEELEARLRSYESLGVQASMDIQLSARAVLGENARLREENAQLRIENEKLSQELDGRLEKSIDNVPADRDCQSLEKGGCSREESRTWKAACGLAGESNEGLETEPLRSDFDTTGRRDGVISIEAGLSLPLTTQPDALQPSPTSKTPSMSEMEQPSRNETASQDPFPIQQETNTREVTCGRRDYADLSTDTSSCEYAAQIITSMRADVTADDVRADLECNESIGEWKKCKVNNAKLFVAMDRYTV</sequence>
<feature type="region of interest" description="Disordered" evidence="2">
    <location>
        <begin position="163"/>
        <end position="202"/>
    </location>
</feature>
<accession>A0AA39R285</accession>
<dbReference type="PANTHER" id="PTHR42070">
    <property type="entry name" value="FILAMENT ASSOCIATED PROTEIN, PUTATIVE (AFU_ORTHOLOGUE AFUA_8G06630)-RELATED"/>
    <property type="match status" value="1"/>
</dbReference>
<gene>
    <name evidence="3" type="ORF">JMJ35_005219</name>
</gene>
<evidence type="ECO:0000256" key="2">
    <source>
        <dbReference type="SAM" id="MobiDB-lite"/>
    </source>
</evidence>
<name>A0AA39R285_9LECA</name>
<dbReference type="CDD" id="cd14688">
    <property type="entry name" value="bZIP_YAP"/>
    <property type="match status" value="1"/>
</dbReference>
<evidence type="ECO:0008006" key="5">
    <source>
        <dbReference type="Google" id="ProtNLM"/>
    </source>
</evidence>
<dbReference type="Proteomes" id="UP001166286">
    <property type="component" value="Unassembled WGS sequence"/>
</dbReference>
<dbReference type="Gene3D" id="1.20.5.170">
    <property type="match status" value="1"/>
</dbReference>
<evidence type="ECO:0000313" key="3">
    <source>
        <dbReference type="EMBL" id="KAK0512091.1"/>
    </source>
</evidence>
<feature type="compositionally biased region" description="Polar residues" evidence="2">
    <location>
        <begin position="167"/>
        <end position="202"/>
    </location>
</feature>
<feature type="region of interest" description="Disordered" evidence="2">
    <location>
        <begin position="1"/>
        <end position="32"/>
    </location>
</feature>
<organism evidence="3 4">
    <name type="scientific">Cladonia borealis</name>
    <dbReference type="NCBI Taxonomy" id="184061"/>
    <lineage>
        <taxon>Eukaryota</taxon>
        <taxon>Fungi</taxon>
        <taxon>Dikarya</taxon>
        <taxon>Ascomycota</taxon>
        <taxon>Pezizomycotina</taxon>
        <taxon>Lecanoromycetes</taxon>
        <taxon>OSLEUM clade</taxon>
        <taxon>Lecanoromycetidae</taxon>
        <taxon>Lecanorales</taxon>
        <taxon>Lecanorineae</taxon>
        <taxon>Cladoniaceae</taxon>
        <taxon>Cladonia</taxon>
    </lineage>
</organism>
<comment type="caution">
    <text evidence="3">The sequence shown here is derived from an EMBL/GenBank/DDBJ whole genome shotgun (WGS) entry which is preliminary data.</text>
</comment>
<proteinExistence type="predicted"/>
<feature type="coiled-coil region" evidence="1">
    <location>
        <begin position="32"/>
        <end position="98"/>
    </location>
</feature>
<dbReference type="EMBL" id="JAFEKC020000011">
    <property type="protein sequence ID" value="KAK0512091.1"/>
    <property type="molecule type" value="Genomic_DNA"/>
</dbReference>
<keyword evidence="4" id="KW-1185">Reference proteome</keyword>